<dbReference type="OrthoDB" id="343296at2759"/>
<feature type="compositionally biased region" description="Low complexity" evidence="2">
    <location>
        <begin position="153"/>
        <end position="177"/>
    </location>
</feature>
<dbReference type="InterPro" id="IPR002048">
    <property type="entry name" value="EF_hand_dom"/>
</dbReference>
<dbReference type="InterPro" id="IPR018247">
    <property type="entry name" value="EF_Hand_1_Ca_BS"/>
</dbReference>
<dbReference type="PANTHER" id="PTHR47319:SF4">
    <property type="entry name" value="CALCIUM-BINDING PROTEIN KIC"/>
    <property type="match status" value="1"/>
</dbReference>
<keyword evidence="5" id="KW-1185">Reference proteome</keyword>
<reference evidence="4" key="1">
    <citation type="submission" date="2020-10" db="EMBL/GenBank/DDBJ databases">
        <authorList>
            <person name="Han B."/>
            <person name="Lu T."/>
            <person name="Zhao Q."/>
            <person name="Huang X."/>
            <person name="Zhao Y."/>
        </authorList>
    </citation>
    <scope>NUCLEOTIDE SEQUENCE</scope>
</reference>
<evidence type="ECO:0000256" key="2">
    <source>
        <dbReference type="SAM" id="MobiDB-lite"/>
    </source>
</evidence>
<evidence type="ECO:0000259" key="3">
    <source>
        <dbReference type="PROSITE" id="PS50222"/>
    </source>
</evidence>
<evidence type="ECO:0000256" key="1">
    <source>
        <dbReference type="ARBA" id="ARBA00022837"/>
    </source>
</evidence>
<evidence type="ECO:0000313" key="5">
    <source>
        <dbReference type="Proteomes" id="UP000604825"/>
    </source>
</evidence>
<dbReference type="PROSITE" id="PS00018">
    <property type="entry name" value="EF_HAND_1"/>
    <property type="match status" value="1"/>
</dbReference>
<dbReference type="AlphaFoldDB" id="A0A811PWB6"/>
<gene>
    <name evidence="4" type="ORF">NCGR_LOCUS32432</name>
</gene>
<protein>
    <recommendedName>
        <fullName evidence="3">EF-hand domain-containing protein</fullName>
    </recommendedName>
</protein>
<accession>A0A811PWB6</accession>
<proteinExistence type="predicted"/>
<organism evidence="4 5">
    <name type="scientific">Miscanthus lutarioriparius</name>
    <dbReference type="NCBI Taxonomy" id="422564"/>
    <lineage>
        <taxon>Eukaryota</taxon>
        <taxon>Viridiplantae</taxon>
        <taxon>Streptophyta</taxon>
        <taxon>Embryophyta</taxon>
        <taxon>Tracheophyta</taxon>
        <taxon>Spermatophyta</taxon>
        <taxon>Magnoliopsida</taxon>
        <taxon>Liliopsida</taxon>
        <taxon>Poales</taxon>
        <taxon>Poaceae</taxon>
        <taxon>PACMAD clade</taxon>
        <taxon>Panicoideae</taxon>
        <taxon>Andropogonodae</taxon>
        <taxon>Andropogoneae</taxon>
        <taxon>Saccharinae</taxon>
        <taxon>Miscanthus</taxon>
    </lineage>
</organism>
<dbReference type="InterPro" id="IPR011992">
    <property type="entry name" value="EF-hand-dom_pair"/>
</dbReference>
<name>A0A811PWB6_9POAL</name>
<dbReference type="PANTHER" id="PTHR47319">
    <property type="entry name" value="CALCIUM-BINDING PROTEIN KIC"/>
    <property type="match status" value="1"/>
</dbReference>
<sequence length="177" mass="17434">MAASASRPHAGASEEPAAYEDLLPVMGERLGTAGLLAELRAGFRLLADPARGAITPDSLRRGAAAALGVAGMAPAEAAAMVREGDADGDGALSEDEFCVLMIRLSPGIMADAEAWLADAIADELRMMDGDGMAPMEDDAAAAADDGDGGAGGQDHATAAAGGPAGAPSTAAGRRSSD</sequence>
<dbReference type="SUPFAM" id="SSF47473">
    <property type="entry name" value="EF-hand"/>
    <property type="match status" value="1"/>
</dbReference>
<feature type="compositionally biased region" description="Acidic residues" evidence="2">
    <location>
        <begin position="135"/>
        <end position="147"/>
    </location>
</feature>
<feature type="region of interest" description="Disordered" evidence="2">
    <location>
        <begin position="131"/>
        <end position="177"/>
    </location>
</feature>
<comment type="caution">
    <text evidence="4">The sequence shown here is derived from an EMBL/GenBank/DDBJ whole genome shotgun (WGS) entry which is preliminary data.</text>
</comment>
<dbReference type="Pfam" id="PF13833">
    <property type="entry name" value="EF-hand_8"/>
    <property type="match status" value="1"/>
</dbReference>
<keyword evidence="1" id="KW-0106">Calcium</keyword>
<dbReference type="Gene3D" id="1.10.238.10">
    <property type="entry name" value="EF-hand"/>
    <property type="match status" value="1"/>
</dbReference>
<feature type="domain" description="EF-hand" evidence="3">
    <location>
        <begin position="72"/>
        <end position="107"/>
    </location>
</feature>
<dbReference type="Proteomes" id="UP000604825">
    <property type="component" value="Unassembled WGS sequence"/>
</dbReference>
<evidence type="ECO:0000313" key="4">
    <source>
        <dbReference type="EMBL" id="CAD6248281.1"/>
    </source>
</evidence>
<dbReference type="EMBL" id="CAJGYO010000007">
    <property type="protein sequence ID" value="CAD6248281.1"/>
    <property type="molecule type" value="Genomic_DNA"/>
</dbReference>
<dbReference type="GO" id="GO:0005509">
    <property type="term" value="F:calcium ion binding"/>
    <property type="evidence" value="ECO:0007669"/>
    <property type="project" value="InterPro"/>
</dbReference>
<dbReference type="PROSITE" id="PS50222">
    <property type="entry name" value="EF_HAND_2"/>
    <property type="match status" value="1"/>
</dbReference>
<dbReference type="InterPro" id="IPR044205">
    <property type="entry name" value="KIC/PBP1/KRP1"/>
</dbReference>